<dbReference type="Pfam" id="PF02970">
    <property type="entry name" value="TBCA"/>
    <property type="match status" value="1"/>
</dbReference>
<feature type="non-terminal residue" evidence="6">
    <location>
        <position position="1"/>
    </location>
</feature>
<feature type="compositionally biased region" description="Basic and acidic residues" evidence="3">
    <location>
        <begin position="799"/>
        <end position="821"/>
    </location>
</feature>
<keyword evidence="4" id="KW-1133">Transmembrane helix</keyword>
<feature type="region of interest" description="Disordered" evidence="3">
    <location>
        <begin position="799"/>
        <end position="846"/>
    </location>
</feature>
<feature type="transmembrane region" description="Helical" evidence="4">
    <location>
        <begin position="442"/>
        <end position="465"/>
    </location>
</feature>
<keyword evidence="6" id="KW-0808">Transferase</keyword>
<gene>
    <name evidence="6" type="ORF">STAS_32148</name>
</gene>
<dbReference type="Proteomes" id="UP000325081">
    <property type="component" value="Unassembled WGS sequence"/>
</dbReference>
<proteinExistence type="inferred from homology"/>
<keyword evidence="7" id="KW-1185">Reference proteome</keyword>
<comment type="caution">
    <text evidence="6">The sequence shown here is derived from an EMBL/GenBank/DDBJ whole genome shotgun (WGS) entry which is preliminary data.</text>
</comment>
<evidence type="ECO:0000256" key="3">
    <source>
        <dbReference type="SAM" id="MobiDB-lite"/>
    </source>
</evidence>
<keyword evidence="4" id="KW-0812">Transmembrane</keyword>
<feature type="non-terminal residue" evidence="6">
    <location>
        <position position="846"/>
    </location>
</feature>
<sequence length="846" mass="96593">RRAIEVQWPELELGLALYLLASWQPIRPCKSQSCLALIKPSGPFYAEMVQNVKGCVCLFDAAIKIVLGTPKLKTEKELLLSIMTFISLFTATFFVLFYSLWQPFLFGNHAKIEQDKNKLVVKDELQIALEKASTAEGKTVIISVVNSAYAEPQDEVGPAMMDLFLEGFWAGEGIRPLVGRLLVVSVDREAHERCLFRGLNCYMLAADDVDGGGGGLAGEKEFMSNGFVEMMWMRTRFLLDVLKRGFSFIFTDTDVLWLRDPFTSLSSNETIDLQISVDFVNRNSSLNRIPINTGFYFVRSNEKTVSLFKMWYDMRENSTGMKEQDVLEKLMIDGFLEKHGLKTRFLDSTYFSGFCEDSRDIERVATVHANCCRSISAKVADLKAVLKVWKKFRNDKSTGNWYGNFQWPSHTSCIDSWNVTKMYNGRNINKQTMEKSKKCSDFMSLAIFISLFLAAALLLLLLFSWQTLPYTPLFIQTTNHPSIAPNKSSNMVKKDDLQIALEKASMANKTLIIAFVNEAYVEPHEDEYPTMLDLFLEGFWAGEGTGPLLGHLLVVSMDRAAHRRCEFRRLNCYELAAGGGNFAGEKVYMSDGFIEMMWRRTRFLLEVLNRGFSFVFTDTDILWLRNPFTRLMINTEKALDMQISTDRFNGNSKSEKNPINTGFYFVRSNKNTISLFQTWYNTRKNSTGLKEQDVLANLIRDGIFKRLGLRIEYLDTLYFSGFCKDSRDIELVATVHANCCRSIKAKVADLKRVLHDWKRRKKRGKKVNKNGNTEEFEDKTSTCKRILKELHSYEKEVETEAAKTADMKAKGADPYDLKQQAELEESGEQGGSEYDDARSIVSEMLC</sequence>
<dbReference type="PANTHER" id="PTHR46038">
    <property type="entry name" value="EXPRESSED PROTEIN-RELATED"/>
    <property type="match status" value="1"/>
</dbReference>
<dbReference type="Pfam" id="PF03407">
    <property type="entry name" value="Nucleotid_trans"/>
    <property type="match status" value="2"/>
</dbReference>
<evidence type="ECO:0000256" key="1">
    <source>
        <dbReference type="ARBA" id="ARBA00006806"/>
    </source>
</evidence>
<dbReference type="GO" id="GO:0048487">
    <property type="term" value="F:beta-tubulin binding"/>
    <property type="evidence" value="ECO:0007669"/>
    <property type="project" value="InterPro"/>
</dbReference>
<dbReference type="OrthoDB" id="540503at2759"/>
<evidence type="ECO:0000256" key="2">
    <source>
        <dbReference type="ARBA" id="ARBA00023186"/>
    </source>
</evidence>
<comment type="similarity">
    <text evidence="1">Belongs to the TBCA family.</text>
</comment>
<dbReference type="GO" id="GO:0007021">
    <property type="term" value="P:tubulin complex assembly"/>
    <property type="evidence" value="ECO:0007669"/>
    <property type="project" value="InterPro"/>
</dbReference>
<dbReference type="PANTHER" id="PTHR46038:SF12">
    <property type="entry name" value="OS03G0731800 PROTEIN"/>
    <property type="match status" value="1"/>
</dbReference>
<organism evidence="6 7">
    <name type="scientific">Striga asiatica</name>
    <name type="common">Asiatic witchweed</name>
    <name type="synonym">Buchnera asiatica</name>
    <dbReference type="NCBI Taxonomy" id="4170"/>
    <lineage>
        <taxon>Eukaryota</taxon>
        <taxon>Viridiplantae</taxon>
        <taxon>Streptophyta</taxon>
        <taxon>Embryophyta</taxon>
        <taxon>Tracheophyta</taxon>
        <taxon>Spermatophyta</taxon>
        <taxon>Magnoliopsida</taxon>
        <taxon>eudicotyledons</taxon>
        <taxon>Gunneridae</taxon>
        <taxon>Pentapetalae</taxon>
        <taxon>asterids</taxon>
        <taxon>lamiids</taxon>
        <taxon>Lamiales</taxon>
        <taxon>Orobanchaceae</taxon>
        <taxon>Buchnereae</taxon>
        <taxon>Striga</taxon>
    </lineage>
</organism>
<dbReference type="GO" id="GO:0016740">
    <property type="term" value="F:transferase activity"/>
    <property type="evidence" value="ECO:0007669"/>
    <property type="project" value="UniProtKB-KW"/>
</dbReference>
<dbReference type="Gene3D" id="1.20.58.90">
    <property type="match status" value="1"/>
</dbReference>
<dbReference type="AlphaFoldDB" id="A0A5A7RAA6"/>
<keyword evidence="2" id="KW-0143">Chaperone</keyword>
<evidence type="ECO:0000313" key="6">
    <source>
        <dbReference type="EMBL" id="GER54549.1"/>
    </source>
</evidence>
<protein>
    <submittedName>
        <fullName evidence="6">Nucleotide-diphospho-sugar transferase family protein</fullName>
    </submittedName>
</protein>
<dbReference type="InterPro" id="IPR004226">
    <property type="entry name" value="TBCA"/>
</dbReference>
<evidence type="ECO:0000313" key="7">
    <source>
        <dbReference type="Proteomes" id="UP000325081"/>
    </source>
</evidence>
<dbReference type="InterPro" id="IPR036126">
    <property type="entry name" value="TBCA_sf"/>
</dbReference>
<keyword evidence="4" id="KW-0472">Membrane</keyword>
<accession>A0A5A7RAA6</accession>
<feature type="transmembrane region" description="Helical" evidence="4">
    <location>
        <begin position="78"/>
        <end position="101"/>
    </location>
</feature>
<dbReference type="InterPro" id="IPR044821">
    <property type="entry name" value="At1g28695/At4g15970-like"/>
</dbReference>
<feature type="domain" description="Nucleotide-diphospho-sugar transferase" evidence="5">
    <location>
        <begin position="549"/>
        <end position="750"/>
    </location>
</feature>
<dbReference type="InterPro" id="IPR005069">
    <property type="entry name" value="Nucl-diP-sugar_transferase"/>
</dbReference>
<name>A0A5A7RAA6_STRAF</name>
<evidence type="ECO:0000256" key="4">
    <source>
        <dbReference type="SAM" id="Phobius"/>
    </source>
</evidence>
<dbReference type="GO" id="GO:0007023">
    <property type="term" value="P:post-chaperonin tubulin folding pathway"/>
    <property type="evidence" value="ECO:0007669"/>
    <property type="project" value="InterPro"/>
</dbReference>
<feature type="domain" description="Nucleotide-diphospho-sugar transferase" evidence="5">
    <location>
        <begin position="178"/>
        <end position="382"/>
    </location>
</feature>
<dbReference type="EMBL" id="BKCP01011292">
    <property type="protein sequence ID" value="GER54549.1"/>
    <property type="molecule type" value="Genomic_DNA"/>
</dbReference>
<evidence type="ECO:0000259" key="5">
    <source>
        <dbReference type="Pfam" id="PF03407"/>
    </source>
</evidence>
<reference evidence="7" key="1">
    <citation type="journal article" date="2019" name="Curr. Biol.">
        <title>Genome Sequence of Striga asiatica Provides Insight into the Evolution of Plant Parasitism.</title>
        <authorList>
            <person name="Yoshida S."/>
            <person name="Kim S."/>
            <person name="Wafula E.K."/>
            <person name="Tanskanen J."/>
            <person name="Kim Y.M."/>
            <person name="Honaas L."/>
            <person name="Yang Z."/>
            <person name="Spallek T."/>
            <person name="Conn C.E."/>
            <person name="Ichihashi Y."/>
            <person name="Cheong K."/>
            <person name="Cui S."/>
            <person name="Der J.P."/>
            <person name="Gundlach H."/>
            <person name="Jiao Y."/>
            <person name="Hori C."/>
            <person name="Ishida J.K."/>
            <person name="Kasahara H."/>
            <person name="Kiba T."/>
            <person name="Kim M.S."/>
            <person name="Koo N."/>
            <person name="Laohavisit A."/>
            <person name="Lee Y.H."/>
            <person name="Lumba S."/>
            <person name="McCourt P."/>
            <person name="Mortimer J.C."/>
            <person name="Mutuku J.M."/>
            <person name="Nomura T."/>
            <person name="Sasaki-Sekimoto Y."/>
            <person name="Seto Y."/>
            <person name="Wang Y."/>
            <person name="Wakatake T."/>
            <person name="Sakakibara H."/>
            <person name="Demura T."/>
            <person name="Yamaguchi S."/>
            <person name="Yoneyama K."/>
            <person name="Manabe R.I."/>
            <person name="Nelson D.C."/>
            <person name="Schulman A.H."/>
            <person name="Timko M.P."/>
            <person name="dePamphilis C.W."/>
            <person name="Choi D."/>
            <person name="Shirasu K."/>
        </authorList>
    </citation>
    <scope>NUCLEOTIDE SEQUENCE [LARGE SCALE GENOMIC DNA]</scope>
    <source>
        <strain evidence="7">cv. UVA1</strain>
    </source>
</reference>
<dbReference type="SUPFAM" id="SSF46988">
    <property type="entry name" value="Tubulin chaperone cofactor A"/>
    <property type="match status" value="1"/>
</dbReference>